<evidence type="ECO:0000256" key="1">
    <source>
        <dbReference type="SAM" id="Coils"/>
    </source>
</evidence>
<evidence type="ECO:0000313" key="4">
    <source>
        <dbReference type="Proteomes" id="UP000247498"/>
    </source>
</evidence>
<feature type="compositionally biased region" description="Basic residues" evidence="2">
    <location>
        <begin position="621"/>
        <end position="631"/>
    </location>
</feature>
<proteinExistence type="predicted"/>
<organism evidence="3 4">
    <name type="scientific">Raphidocelis subcapitata</name>
    <dbReference type="NCBI Taxonomy" id="307507"/>
    <lineage>
        <taxon>Eukaryota</taxon>
        <taxon>Viridiplantae</taxon>
        <taxon>Chlorophyta</taxon>
        <taxon>core chlorophytes</taxon>
        <taxon>Chlorophyceae</taxon>
        <taxon>CS clade</taxon>
        <taxon>Sphaeropleales</taxon>
        <taxon>Selenastraceae</taxon>
        <taxon>Raphidocelis</taxon>
    </lineage>
</organism>
<feature type="region of interest" description="Disordered" evidence="2">
    <location>
        <begin position="575"/>
        <end position="631"/>
    </location>
</feature>
<dbReference type="InParanoid" id="A0A2V0NW24"/>
<feature type="coiled-coil region" evidence="1">
    <location>
        <begin position="465"/>
        <end position="492"/>
    </location>
</feature>
<comment type="caution">
    <text evidence="3">The sequence shown here is derived from an EMBL/GenBank/DDBJ whole genome shotgun (WGS) entry which is preliminary data.</text>
</comment>
<feature type="compositionally biased region" description="Low complexity" evidence="2">
    <location>
        <begin position="575"/>
        <end position="614"/>
    </location>
</feature>
<reference evidence="3 4" key="1">
    <citation type="journal article" date="2018" name="Sci. Rep.">
        <title>Raphidocelis subcapitata (=Pseudokirchneriella subcapitata) provides an insight into genome evolution and environmental adaptations in the Sphaeropleales.</title>
        <authorList>
            <person name="Suzuki S."/>
            <person name="Yamaguchi H."/>
            <person name="Nakajima N."/>
            <person name="Kawachi M."/>
        </authorList>
    </citation>
    <scope>NUCLEOTIDE SEQUENCE [LARGE SCALE GENOMIC DNA]</scope>
    <source>
        <strain evidence="3 4">NIES-35</strain>
    </source>
</reference>
<keyword evidence="4" id="KW-1185">Reference proteome</keyword>
<gene>
    <name evidence="3" type="ORF">Rsub_04269</name>
</gene>
<dbReference type="AlphaFoldDB" id="A0A2V0NW24"/>
<feature type="region of interest" description="Disordered" evidence="2">
    <location>
        <begin position="345"/>
        <end position="370"/>
    </location>
</feature>
<feature type="compositionally biased region" description="Basic residues" evidence="2">
    <location>
        <begin position="23"/>
        <end position="32"/>
    </location>
</feature>
<dbReference type="EMBL" id="BDRX01000025">
    <property type="protein sequence ID" value="GBF91529.1"/>
    <property type="molecule type" value="Genomic_DNA"/>
</dbReference>
<accession>A0A2V0NW24</accession>
<protein>
    <submittedName>
        <fullName evidence="3">Uncharacterized protein</fullName>
    </submittedName>
</protein>
<dbReference type="Proteomes" id="UP000247498">
    <property type="component" value="Unassembled WGS sequence"/>
</dbReference>
<dbReference type="OrthoDB" id="550028at2759"/>
<evidence type="ECO:0000256" key="2">
    <source>
        <dbReference type="SAM" id="MobiDB-lite"/>
    </source>
</evidence>
<evidence type="ECO:0000313" key="3">
    <source>
        <dbReference type="EMBL" id="GBF91529.1"/>
    </source>
</evidence>
<name>A0A2V0NW24_9CHLO</name>
<feature type="region of interest" description="Disordered" evidence="2">
    <location>
        <begin position="18"/>
        <end position="47"/>
    </location>
</feature>
<keyword evidence="1" id="KW-0175">Coiled coil</keyword>
<feature type="compositionally biased region" description="Low complexity" evidence="2">
    <location>
        <begin position="33"/>
        <end position="47"/>
    </location>
</feature>
<sequence length="631" mass="63332">MASMANAFAALNAIGSGQAPAAGKKKKSKSKAKAPADTQDAGEAAPAQAGVVEVGEACAVLDRSARTFRAGSDRVKLWKDWMKQAADRSSKAISYADADGAPLDFKQVMLRSRALEITVESCLSAPPAPEHAADLQRLLASFLPAPAAAAPLVAAVARLAALLADDAASFDTLGAAQRAVHALLGSLKAEEPAAAGAAGGGAADRLAAVDRDMAKEQGFLSKVSQGGVTKEHLSSALRLVELQNEKLELLQGGADSASGARRAATDSLEELRAAISNHLHVAQAQEGGAKGGGGAEAARGAALASLQREEAKLADQANKLHAEVRALEAKLKALRAQVAEVEDQRQRLQQRQSAAREATGGQQLGNGKPAAPSLGAAHYLEELAAADALMAVADPAAAAASSPDLADARAANADAPARYLALVRQLLGLGLSALQETPQKIALARTRLAQADKLSLLASTSKDAAVKAAKQREEGERQLAEAMRAAEAVVAQCAAALDGARRRMAALARGAPDAAAALGPAARELEDLMAHARAQLDVAAVVSAGGSAPAAGAAAPPAAAAPFLPAPGPIAPPAAAAPAAVANGNGAAKQQPAAKPRPAAAPLAPAAAADDGAGFQQVASKKGRGPRAQRA</sequence>